<evidence type="ECO:0000259" key="1">
    <source>
        <dbReference type="Pfam" id="PF04326"/>
    </source>
</evidence>
<organism evidence="2 3">
    <name type="scientific">Fructilactobacillus ixorae</name>
    <dbReference type="NCBI Taxonomy" id="1750535"/>
    <lineage>
        <taxon>Bacteria</taxon>
        <taxon>Bacillati</taxon>
        <taxon>Bacillota</taxon>
        <taxon>Bacilli</taxon>
        <taxon>Lactobacillales</taxon>
        <taxon>Lactobacillaceae</taxon>
        <taxon>Fructilactobacillus</taxon>
    </lineage>
</organism>
<sequence length="402" mass="47351">MNSDELLKLIEVPEDDYHDFKEEWYSKNHKAEMIKDIFSFVNTVHHHDCYLIFGVEDKTCNVVGVENDNNRYNTQQITDFLNNLPIEPEAPSIKVETLNIQGHEIDVLKIKDTDKVPIFLKELKRYGSKSIVHPGQIFMREADTNTPTNRTASYSKVLNLWEKHLGFDLKFPEKFEKKLLDYANWEYYEVDDEEIIRYLIDSNYKIVFISDELANIKVASYSLDQLDTSLVWDVAHLKYNNETFKEIPIVNLDGCRFKVVCPYVGSIGLPDLVTQHDMFYNYYLLDSFRFKLEKLINNLVSFISPDESELSQYANSIVVYENKEEQKEVESFLNNHLDEVYEKIVPSDDDISRYKSRLSLNLDKNSIELKDDSIKEMVRRINLAKYIKNILNCNEEISHIWR</sequence>
<keyword evidence="3" id="KW-1185">Reference proteome</keyword>
<evidence type="ECO:0000313" key="3">
    <source>
        <dbReference type="Proteomes" id="UP001057532"/>
    </source>
</evidence>
<feature type="domain" description="Schlafen AlbA-2" evidence="1">
    <location>
        <begin position="14"/>
        <end position="147"/>
    </location>
</feature>
<dbReference type="Pfam" id="PF04326">
    <property type="entry name" value="SLFN_AlbA_2"/>
    <property type="match status" value="1"/>
</dbReference>
<accession>A0ABY5C6J2</accession>
<keyword evidence="2" id="KW-0067">ATP-binding</keyword>
<gene>
    <name evidence="2" type="ORF">M8332_04990</name>
</gene>
<dbReference type="PANTHER" id="PTHR30595">
    <property type="entry name" value="GLPR-RELATED TRANSCRIPTIONAL REPRESSOR"/>
    <property type="match status" value="1"/>
</dbReference>
<reference evidence="2" key="1">
    <citation type="submission" date="2022-05" db="EMBL/GenBank/DDBJ databases">
        <authorList>
            <person name="Oliphant S.A."/>
            <person name="Watson-Haigh N.S."/>
            <person name="Sumby K.M."/>
            <person name="Gardner J.M."/>
            <person name="Jiranek V."/>
        </authorList>
    </citation>
    <scope>NUCLEOTIDE SEQUENCE</scope>
    <source>
        <strain evidence="2">Ru20-1</strain>
    </source>
</reference>
<protein>
    <submittedName>
        <fullName evidence="2">ATP-binding protein</fullName>
    </submittedName>
</protein>
<dbReference type="Gene3D" id="3.30.950.30">
    <property type="entry name" value="Schlafen, AAA domain"/>
    <property type="match status" value="1"/>
</dbReference>
<dbReference type="Proteomes" id="UP001057532">
    <property type="component" value="Chromosome"/>
</dbReference>
<dbReference type="PANTHER" id="PTHR30595:SF6">
    <property type="entry name" value="SCHLAFEN ALBA-2 DOMAIN-CONTAINING PROTEIN"/>
    <property type="match status" value="1"/>
</dbReference>
<dbReference type="InterPro" id="IPR038461">
    <property type="entry name" value="Schlafen_AlbA_2_dom_sf"/>
</dbReference>
<dbReference type="InterPro" id="IPR007421">
    <property type="entry name" value="Schlafen_AlbA_2_dom"/>
</dbReference>
<dbReference type="RefSeq" id="WP_252779739.1">
    <property type="nucleotide sequence ID" value="NZ_CP097478.1"/>
</dbReference>
<keyword evidence="2" id="KW-0547">Nucleotide-binding</keyword>
<evidence type="ECO:0000313" key="2">
    <source>
        <dbReference type="EMBL" id="USS92965.1"/>
    </source>
</evidence>
<dbReference type="EMBL" id="CP097478">
    <property type="protein sequence ID" value="USS92965.1"/>
    <property type="molecule type" value="Genomic_DNA"/>
</dbReference>
<proteinExistence type="predicted"/>
<name>A0ABY5C6J2_9LACO</name>
<dbReference type="GO" id="GO:0005524">
    <property type="term" value="F:ATP binding"/>
    <property type="evidence" value="ECO:0007669"/>
    <property type="project" value="UniProtKB-KW"/>
</dbReference>